<comment type="similarity">
    <text evidence="2">Belongs to the TMEM208 family.</text>
</comment>
<evidence type="ECO:0000256" key="6">
    <source>
        <dbReference type="ARBA" id="ARBA00023136"/>
    </source>
</evidence>
<dbReference type="GO" id="GO:0005773">
    <property type="term" value="C:vacuole"/>
    <property type="evidence" value="ECO:0007669"/>
    <property type="project" value="GOC"/>
</dbReference>
<dbReference type="Pfam" id="PF05620">
    <property type="entry name" value="TMEM208_SND2"/>
    <property type="match status" value="1"/>
</dbReference>
<gene>
    <name evidence="8" type="ORF">Vafri_18226</name>
</gene>
<keyword evidence="6 7" id="KW-0472">Membrane</keyword>
<evidence type="ECO:0000256" key="1">
    <source>
        <dbReference type="ARBA" id="ARBA00004477"/>
    </source>
</evidence>
<organism evidence="8 9">
    <name type="scientific">Volvox africanus</name>
    <dbReference type="NCBI Taxonomy" id="51714"/>
    <lineage>
        <taxon>Eukaryota</taxon>
        <taxon>Viridiplantae</taxon>
        <taxon>Chlorophyta</taxon>
        <taxon>core chlorophytes</taxon>
        <taxon>Chlorophyceae</taxon>
        <taxon>CS clade</taxon>
        <taxon>Chlamydomonadales</taxon>
        <taxon>Volvocaceae</taxon>
        <taxon>Volvox</taxon>
    </lineage>
</organism>
<feature type="transmembrane region" description="Helical" evidence="7">
    <location>
        <begin position="20"/>
        <end position="38"/>
    </location>
</feature>
<keyword evidence="9" id="KW-1185">Reference proteome</keyword>
<feature type="transmembrane region" description="Helical" evidence="7">
    <location>
        <begin position="113"/>
        <end position="131"/>
    </location>
</feature>
<evidence type="ECO:0008006" key="10">
    <source>
        <dbReference type="Google" id="ProtNLM"/>
    </source>
</evidence>
<dbReference type="Proteomes" id="UP000747399">
    <property type="component" value="Unassembled WGS sequence"/>
</dbReference>
<keyword evidence="4" id="KW-0256">Endoplasmic reticulum</keyword>
<comment type="subcellular location">
    <subcellularLocation>
        <location evidence="1">Endoplasmic reticulum membrane</location>
        <topology evidence="1">Multi-pass membrane protein</topology>
    </subcellularLocation>
</comment>
<evidence type="ECO:0000313" key="8">
    <source>
        <dbReference type="EMBL" id="GIL64388.1"/>
    </source>
</evidence>
<dbReference type="AlphaFoldDB" id="A0A8J4BL05"/>
<evidence type="ECO:0000256" key="5">
    <source>
        <dbReference type="ARBA" id="ARBA00022989"/>
    </source>
</evidence>
<evidence type="ECO:0000256" key="7">
    <source>
        <dbReference type="SAM" id="Phobius"/>
    </source>
</evidence>
<proteinExistence type="inferred from homology"/>
<protein>
    <recommendedName>
        <fullName evidence="10">Transmembrane protein 208</fullName>
    </recommendedName>
</protein>
<evidence type="ECO:0000256" key="3">
    <source>
        <dbReference type="ARBA" id="ARBA00022692"/>
    </source>
</evidence>
<dbReference type="InterPro" id="IPR008506">
    <property type="entry name" value="SND2/TMEM208"/>
</dbReference>
<dbReference type="EMBL" id="BNCO01000066">
    <property type="protein sequence ID" value="GIL64388.1"/>
    <property type="molecule type" value="Genomic_DNA"/>
</dbReference>
<evidence type="ECO:0000256" key="2">
    <source>
        <dbReference type="ARBA" id="ARBA00009950"/>
    </source>
</evidence>
<reference evidence="8" key="1">
    <citation type="journal article" date="2021" name="Proc. Natl. Acad. Sci. U.S.A.">
        <title>Three genomes in the algal genus Volvox reveal the fate of a haploid sex-determining region after a transition to homothallism.</title>
        <authorList>
            <person name="Yamamoto K."/>
            <person name="Hamaji T."/>
            <person name="Kawai-Toyooka H."/>
            <person name="Matsuzaki R."/>
            <person name="Takahashi F."/>
            <person name="Nishimura Y."/>
            <person name="Kawachi M."/>
            <person name="Noguchi H."/>
            <person name="Minakuchi Y."/>
            <person name="Umen J.G."/>
            <person name="Toyoda A."/>
            <person name="Nozaki H."/>
        </authorList>
    </citation>
    <scope>NUCLEOTIDE SEQUENCE</scope>
    <source>
        <strain evidence="8">NIES-3780</strain>
    </source>
</reference>
<accession>A0A8J4BL05</accession>
<dbReference type="PANTHER" id="PTHR13505:SF7">
    <property type="entry name" value="TRANSMEMBRANE PROTEIN 208"/>
    <property type="match status" value="1"/>
</dbReference>
<keyword evidence="5 7" id="KW-1133">Transmembrane helix</keyword>
<feature type="transmembrane region" description="Helical" evidence="7">
    <location>
        <begin position="86"/>
        <end position="107"/>
    </location>
</feature>
<sequence>MANQGAKKRLEENRKRLQVLRIAMAIGMAFHVVVRLVLRQGYDSWWHILGFGSTFFLELFSYSAISKFAEPEFNEKGDIVFGGSDLSMGGMCAYWHDLLYISIFVQVTTCLSTYFWFTLLVIPGFFLYLLYKNILQPYWAQSRSQPVLDEATRKRLERSQQRAERRRMKWR</sequence>
<dbReference type="PANTHER" id="PTHR13505">
    <property type="entry name" value="TRANSMEMBRANE PROTEIN 208"/>
    <property type="match status" value="1"/>
</dbReference>
<evidence type="ECO:0000313" key="9">
    <source>
        <dbReference type="Proteomes" id="UP000747399"/>
    </source>
</evidence>
<feature type="transmembrane region" description="Helical" evidence="7">
    <location>
        <begin position="44"/>
        <end position="65"/>
    </location>
</feature>
<dbReference type="GO" id="GO:0005789">
    <property type="term" value="C:endoplasmic reticulum membrane"/>
    <property type="evidence" value="ECO:0007669"/>
    <property type="project" value="UniProtKB-SubCell"/>
</dbReference>
<name>A0A8J4BL05_9CHLO</name>
<evidence type="ECO:0000256" key="4">
    <source>
        <dbReference type="ARBA" id="ARBA00022824"/>
    </source>
</evidence>
<dbReference type="GO" id="GO:0006624">
    <property type="term" value="P:vacuolar protein processing"/>
    <property type="evidence" value="ECO:0007669"/>
    <property type="project" value="TreeGrafter"/>
</dbReference>
<comment type="caution">
    <text evidence="8">The sequence shown here is derived from an EMBL/GenBank/DDBJ whole genome shotgun (WGS) entry which is preliminary data.</text>
</comment>
<keyword evidence="3 7" id="KW-0812">Transmembrane</keyword>